<proteinExistence type="predicted"/>
<comment type="caution">
    <text evidence="2">The sequence shown here is derived from an EMBL/GenBank/DDBJ whole genome shotgun (WGS) entry which is preliminary data.</text>
</comment>
<dbReference type="AlphaFoldDB" id="A0A3M9YI37"/>
<protein>
    <submittedName>
        <fullName evidence="2">Uncharacterized protein</fullName>
    </submittedName>
</protein>
<name>A0A3M9YI37_9PEZI</name>
<accession>A0A3M9YI37</accession>
<dbReference type="GeneID" id="39603918"/>
<gene>
    <name evidence="2" type="ORF">D7B24_000229</name>
</gene>
<dbReference type="EMBL" id="RBVV01000010">
    <property type="protein sequence ID" value="RNJ60034.1"/>
    <property type="molecule type" value="Genomic_DNA"/>
</dbReference>
<feature type="region of interest" description="Disordered" evidence="1">
    <location>
        <begin position="58"/>
        <end position="177"/>
    </location>
</feature>
<evidence type="ECO:0000313" key="3">
    <source>
        <dbReference type="Proteomes" id="UP000267145"/>
    </source>
</evidence>
<keyword evidence="3" id="KW-1185">Reference proteome</keyword>
<feature type="compositionally biased region" description="Basic and acidic residues" evidence="1">
    <location>
        <begin position="85"/>
        <end position="117"/>
    </location>
</feature>
<evidence type="ECO:0000256" key="1">
    <source>
        <dbReference type="SAM" id="MobiDB-lite"/>
    </source>
</evidence>
<dbReference type="RefSeq" id="XP_028498192.1">
    <property type="nucleotide sequence ID" value="XM_028634490.1"/>
</dbReference>
<sequence>MPAFSVLSGTAQTRSTRLLVVTVFIVIVFLFLGNSQLAAGPYLGSTTDTELSPEHFANQHKQAASNKLPPPPPPPADGAAGQTPPHHDSNEMEHHPSAETVHDGHDHDHDHDHKADTAIDEPNESIPDQGKVPDPDVWHDDKEDERLAAPAGLSPEADAVSTHAVSATTSHDVAAQSPAAPTSAIVLATTEPVVVAAASPTPPLRPASEIDN</sequence>
<dbReference type="Proteomes" id="UP000267145">
    <property type="component" value="Unassembled WGS sequence"/>
</dbReference>
<organism evidence="2 3">
    <name type="scientific">Verticillium nonalfalfae</name>
    <dbReference type="NCBI Taxonomy" id="1051616"/>
    <lineage>
        <taxon>Eukaryota</taxon>
        <taxon>Fungi</taxon>
        <taxon>Dikarya</taxon>
        <taxon>Ascomycota</taxon>
        <taxon>Pezizomycotina</taxon>
        <taxon>Sordariomycetes</taxon>
        <taxon>Hypocreomycetidae</taxon>
        <taxon>Glomerellales</taxon>
        <taxon>Plectosphaerellaceae</taxon>
        <taxon>Verticillium</taxon>
    </lineage>
</organism>
<evidence type="ECO:0000313" key="2">
    <source>
        <dbReference type="EMBL" id="RNJ60034.1"/>
    </source>
</evidence>
<reference evidence="2 3" key="1">
    <citation type="submission" date="2018-10" db="EMBL/GenBank/DDBJ databases">
        <title>Genome sequence of Verticillium nonalfalfae VnAa140.</title>
        <authorList>
            <person name="Stajich J.E."/>
            <person name="Kasson M.T."/>
        </authorList>
    </citation>
    <scope>NUCLEOTIDE SEQUENCE [LARGE SCALE GENOMIC DNA]</scope>
    <source>
        <strain evidence="2 3">VnAa140</strain>
    </source>
</reference>
<feature type="compositionally biased region" description="Basic and acidic residues" evidence="1">
    <location>
        <begin position="131"/>
        <end position="147"/>
    </location>
</feature>